<evidence type="ECO:0000313" key="3">
    <source>
        <dbReference type="Proteomes" id="UP000093199"/>
    </source>
</evidence>
<keyword evidence="1" id="KW-0472">Membrane</keyword>
<dbReference type="OrthoDB" id="9837721at2"/>
<evidence type="ECO:0008006" key="4">
    <source>
        <dbReference type="Google" id="ProtNLM"/>
    </source>
</evidence>
<evidence type="ECO:0000256" key="1">
    <source>
        <dbReference type="SAM" id="Phobius"/>
    </source>
</evidence>
<dbReference type="Pfam" id="PF11335">
    <property type="entry name" value="DUF3137"/>
    <property type="match status" value="1"/>
</dbReference>
<dbReference type="RefSeq" id="WP_066548776.1">
    <property type="nucleotide sequence ID" value="NZ_MASJ01000042.1"/>
</dbReference>
<gene>
    <name evidence="2" type="ORF">A6M13_07815</name>
</gene>
<feature type="transmembrane region" description="Helical" evidence="1">
    <location>
        <begin position="31"/>
        <end position="64"/>
    </location>
</feature>
<keyword evidence="1" id="KW-0812">Transmembrane</keyword>
<dbReference type="STRING" id="33978.A6M13_07815"/>
<sequence>MYPKFEEVQDALKVEEFDVELHRTELLKNTWFHIVANIVLIILAVIFLVDIWWLSLLLLGVLIYSMIVRQRRKQAGIIAYAEHYRKHVVLPVIQAVETCYGRTKMPLTARYVPEEKLYDEVIFSSSLWRYKGCTVEGSDFLSGTMELSDLQQPIYFKSSMVQLFDESSGNEDIHMDATLLEVFSGTVLVIDLPFACNGQHRLLSGTFSTTSWGMMMQQQMSKWSYKQLVKYDDQLNTLDRLDVGHDFFQDHWRVHSNDEAEINMLLNEALQQTLAQIRDDFPARQMDMYIQGQHVYVAIKGNRYVMEERMHLQIEDRQLESIYKGIMMPLRIVEAFATRVQQLVPLDKEADV</sequence>
<dbReference type="Proteomes" id="UP000093199">
    <property type="component" value="Unassembled WGS sequence"/>
</dbReference>
<reference evidence="2 3" key="1">
    <citation type="submission" date="2016-07" db="EMBL/GenBank/DDBJ databases">
        <title>Caryophanon tenue genome sequencing.</title>
        <authorList>
            <person name="Verma A."/>
            <person name="Pal Y."/>
            <person name="Krishnamurthi S."/>
        </authorList>
    </citation>
    <scope>NUCLEOTIDE SEQUENCE [LARGE SCALE GENOMIC DNA]</scope>
    <source>
        <strain evidence="2 3">DSM 14152</strain>
    </source>
</reference>
<accession>A0A1C0Y590</accession>
<dbReference type="AlphaFoldDB" id="A0A1C0Y590"/>
<keyword evidence="1" id="KW-1133">Transmembrane helix</keyword>
<dbReference type="InterPro" id="IPR021484">
    <property type="entry name" value="DUF3137"/>
</dbReference>
<proteinExistence type="predicted"/>
<comment type="caution">
    <text evidence="2">The sequence shown here is derived from an EMBL/GenBank/DDBJ whole genome shotgun (WGS) entry which is preliminary data.</text>
</comment>
<name>A0A1C0Y590_9BACL</name>
<protein>
    <recommendedName>
        <fullName evidence="4">DUF3137 domain-containing protein</fullName>
    </recommendedName>
</protein>
<dbReference type="EMBL" id="MASJ01000042">
    <property type="protein sequence ID" value="OCS82330.1"/>
    <property type="molecule type" value="Genomic_DNA"/>
</dbReference>
<keyword evidence="3" id="KW-1185">Reference proteome</keyword>
<organism evidence="2 3">
    <name type="scientific">Caryophanon tenue</name>
    <dbReference type="NCBI Taxonomy" id="33978"/>
    <lineage>
        <taxon>Bacteria</taxon>
        <taxon>Bacillati</taxon>
        <taxon>Bacillota</taxon>
        <taxon>Bacilli</taxon>
        <taxon>Bacillales</taxon>
        <taxon>Caryophanaceae</taxon>
        <taxon>Caryophanon</taxon>
    </lineage>
</organism>
<evidence type="ECO:0000313" key="2">
    <source>
        <dbReference type="EMBL" id="OCS82330.1"/>
    </source>
</evidence>